<dbReference type="Gene3D" id="3.40.50.300">
    <property type="entry name" value="P-loop containing nucleotide triphosphate hydrolases"/>
    <property type="match status" value="1"/>
</dbReference>
<evidence type="ECO:0000259" key="5">
    <source>
        <dbReference type="PROSITE" id="PS50893"/>
    </source>
</evidence>
<protein>
    <submittedName>
        <fullName evidence="6">ABC transporter ATP-binding protein related protein</fullName>
    </submittedName>
</protein>
<dbReference type="SMART" id="SM00382">
    <property type="entry name" value="AAA"/>
    <property type="match status" value="1"/>
</dbReference>
<comment type="caution">
    <text evidence="6">The sequence shown here is derived from an EMBL/GenBank/DDBJ whole genome shotgun (WGS) entry which is preliminary data.</text>
</comment>
<dbReference type="SUPFAM" id="SSF52540">
    <property type="entry name" value="P-loop containing nucleoside triphosphate hydrolases"/>
    <property type="match status" value="1"/>
</dbReference>
<keyword evidence="2" id="KW-0813">Transport</keyword>
<evidence type="ECO:0000256" key="2">
    <source>
        <dbReference type="ARBA" id="ARBA00022448"/>
    </source>
</evidence>
<evidence type="ECO:0000256" key="1">
    <source>
        <dbReference type="ARBA" id="ARBA00005417"/>
    </source>
</evidence>
<dbReference type="InterPro" id="IPR050763">
    <property type="entry name" value="ABC_transporter_ATP-binding"/>
</dbReference>
<sequence length="227" mass="25009">MPGPAADVSAEPLVARDLRKVYTTRGSPPVEALSGVSLEVRARERIALLGRNGAGKTTFLKIASTLLRPTSGTIEIFGHDADRNPDRARPLIAVVPQEGKPFFHLTPREQIYTYLRTRGLSREVAQARTATALNQMGLEEVQDRLAITLSGGQRQRTMVATVIATHAPLLFLDEPTIGMDPFARRAVWAALRELTRLGSTMLLTTHYLDEADALSDRLYIVERGRVL</sequence>
<comment type="similarity">
    <text evidence="1">Belongs to the ABC transporter superfamily.</text>
</comment>
<evidence type="ECO:0000313" key="6">
    <source>
        <dbReference type="EMBL" id="EQD48694.1"/>
    </source>
</evidence>
<dbReference type="PANTHER" id="PTHR42711:SF5">
    <property type="entry name" value="ABC TRANSPORTER ATP-BINDING PROTEIN NATA"/>
    <property type="match status" value="1"/>
</dbReference>
<dbReference type="GO" id="GO:0005524">
    <property type="term" value="F:ATP binding"/>
    <property type="evidence" value="ECO:0007669"/>
    <property type="project" value="UniProtKB-KW"/>
</dbReference>
<evidence type="ECO:0000256" key="4">
    <source>
        <dbReference type="ARBA" id="ARBA00022840"/>
    </source>
</evidence>
<dbReference type="Pfam" id="PF00005">
    <property type="entry name" value="ABC_tran"/>
    <property type="match status" value="1"/>
</dbReference>
<gene>
    <name evidence="6" type="ORF">B1B_11956</name>
</gene>
<proteinExistence type="inferred from homology"/>
<name>T1B6S9_9ZZZZ</name>
<evidence type="ECO:0000256" key="3">
    <source>
        <dbReference type="ARBA" id="ARBA00022741"/>
    </source>
</evidence>
<accession>T1B6S9</accession>
<dbReference type="InterPro" id="IPR003593">
    <property type="entry name" value="AAA+_ATPase"/>
</dbReference>
<dbReference type="AlphaFoldDB" id="T1B6S9"/>
<dbReference type="PANTHER" id="PTHR42711">
    <property type="entry name" value="ABC TRANSPORTER ATP-BINDING PROTEIN"/>
    <property type="match status" value="1"/>
</dbReference>
<organism evidence="6">
    <name type="scientific">mine drainage metagenome</name>
    <dbReference type="NCBI Taxonomy" id="410659"/>
    <lineage>
        <taxon>unclassified sequences</taxon>
        <taxon>metagenomes</taxon>
        <taxon>ecological metagenomes</taxon>
    </lineage>
</organism>
<dbReference type="GO" id="GO:0016887">
    <property type="term" value="F:ATP hydrolysis activity"/>
    <property type="evidence" value="ECO:0007669"/>
    <property type="project" value="InterPro"/>
</dbReference>
<feature type="non-terminal residue" evidence="6">
    <location>
        <position position="227"/>
    </location>
</feature>
<dbReference type="PROSITE" id="PS50893">
    <property type="entry name" value="ABC_TRANSPORTER_2"/>
    <property type="match status" value="1"/>
</dbReference>
<dbReference type="EMBL" id="AUZY01007798">
    <property type="protein sequence ID" value="EQD48694.1"/>
    <property type="molecule type" value="Genomic_DNA"/>
</dbReference>
<dbReference type="InterPro" id="IPR027417">
    <property type="entry name" value="P-loop_NTPase"/>
</dbReference>
<reference evidence="6" key="2">
    <citation type="journal article" date="2014" name="ISME J.">
        <title>Microbial stratification in low pH oxic and suboxic macroscopic growths along an acid mine drainage.</title>
        <authorList>
            <person name="Mendez-Garcia C."/>
            <person name="Mesa V."/>
            <person name="Sprenger R.R."/>
            <person name="Richter M."/>
            <person name="Diez M.S."/>
            <person name="Solano J."/>
            <person name="Bargiela R."/>
            <person name="Golyshina O.V."/>
            <person name="Manteca A."/>
            <person name="Ramos J.L."/>
            <person name="Gallego J.R."/>
            <person name="Llorente I."/>
            <person name="Martins Dos Santos V.A."/>
            <person name="Jensen O.N."/>
            <person name="Pelaez A.I."/>
            <person name="Sanchez J."/>
            <person name="Ferrer M."/>
        </authorList>
    </citation>
    <scope>NUCLEOTIDE SEQUENCE</scope>
</reference>
<keyword evidence="4 6" id="KW-0067">ATP-binding</keyword>
<dbReference type="InterPro" id="IPR003439">
    <property type="entry name" value="ABC_transporter-like_ATP-bd"/>
</dbReference>
<reference evidence="6" key="1">
    <citation type="submission" date="2013-08" db="EMBL/GenBank/DDBJ databases">
        <authorList>
            <person name="Mendez C."/>
            <person name="Richter M."/>
            <person name="Ferrer M."/>
            <person name="Sanchez J."/>
        </authorList>
    </citation>
    <scope>NUCLEOTIDE SEQUENCE</scope>
</reference>
<feature type="domain" description="ABC transporter" evidence="5">
    <location>
        <begin position="13"/>
        <end position="227"/>
    </location>
</feature>
<keyword evidence="3" id="KW-0547">Nucleotide-binding</keyword>